<feature type="transmembrane region" description="Helical" evidence="1">
    <location>
        <begin position="228"/>
        <end position="249"/>
    </location>
</feature>
<gene>
    <name evidence="2" type="ORF">B879_00117</name>
</gene>
<feature type="transmembrane region" description="Helical" evidence="1">
    <location>
        <begin position="153"/>
        <end position="173"/>
    </location>
</feature>
<accession>K1LLQ4</accession>
<dbReference type="AlphaFoldDB" id="K1LLQ4"/>
<feature type="transmembrane region" description="Helical" evidence="1">
    <location>
        <begin position="5"/>
        <end position="21"/>
    </location>
</feature>
<feature type="transmembrane region" description="Helical" evidence="1">
    <location>
        <begin position="116"/>
        <end position="133"/>
    </location>
</feature>
<feature type="transmembrane region" description="Helical" evidence="1">
    <location>
        <begin position="319"/>
        <end position="339"/>
    </location>
</feature>
<feature type="transmembrane region" description="Helical" evidence="1">
    <location>
        <begin position="59"/>
        <end position="78"/>
    </location>
</feature>
<feature type="transmembrane region" description="Helical" evidence="1">
    <location>
        <begin position="33"/>
        <end position="52"/>
    </location>
</feature>
<proteinExistence type="predicted"/>
<evidence type="ECO:0000256" key="1">
    <source>
        <dbReference type="SAM" id="Phobius"/>
    </source>
</evidence>
<feature type="transmembrane region" description="Helical" evidence="1">
    <location>
        <begin position="359"/>
        <end position="388"/>
    </location>
</feature>
<dbReference type="RefSeq" id="WP_009183171.1">
    <property type="nucleotide sequence ID" value="NZ_AMGM01000001.1"/>
</dbReference>
<reference evidence="2 3" key="1">
    <citation type="journal article" date="2012" name="J. Bacteriol.">
        <title>Draft Genome Sequence of Cecembia lonarensis Strain LW9T, Isolated from Lonar Lake, a Haloalkaline Lake in India.</title>
        <authorList>
            <person name="Shivaji S."/>
            <person name="Ara S."/>
            <person name="Singh A."/>
            <person name="Pinnaka A.K."/>
        </authorList>
    </citation>
    <scope>NUCLEOTIDE SEQUENCE [LARGE SCALE GENOMIC DNA]</scope>
    <source>
        <strain evidence="2 3">LW9</strain>
    </source>
</reference>
<sequence>MKKYYLLIILAIIVPITLRFFDANFLDQRLVNYVSFLTVWGLISLAVILGPYKEGPFNLPVKLIFFSILFSIVMANYSWDQKYWDSLIEYTQYLIWPLFFVLIGVNMPIKTIEKVVVAYGLVYVGLYLFQYINSGTVFFGKPLWGEEFLESRGTVRIIFPAKGVFLLSIFIAITKITSEESKNKWFWVIIAALGLVIPIMQVTRQYIAGVLLIYVLHFSKATSNIKKALFLLIFSLGFMVLIQSEIPMVKGLMDTQKESDTRVDENYIRVLAGKYFITDLSPNFWSQVFGNGSPYWGMSTYGKFIENLADRKGYFLSDLGLIAVYAMFGIFAVAGYILIWIKSLTVPIPPKYHYAKYYLWYLLITSFTGASLYFYHYLIATVFALYIFQKSYWMESKKRKIINLIKILETDKPKELK</sequence>
<keyword evidence="1" id="KW-0472">Membrane</keyword>
<evidence type="ECO:0000313" key="2">
    <source>
        <dbReference type="EMBL" id="EKB51323.1"/>
    </source>
</evidence>
<keyword evidence="3" id="KW-1185">Reference proteome</keyword>
<evidence type="ECO:0008006" key="4">
    <source>
        <dbReference type="Google" id="ProtNLM"/>
    </source>
</evidence>
<keyword evidence="1" id="KW-1133">Transmembrane helix</keyword>
<feature type="transmembrane region" description="Helical" evidence="1">
    <location>
        <begin position="185"/>
        <end position="216"/>
    </location>
</feature>
<dbReference type="EMBL" id="AMGM01000001">
    <property type="protein sequence ID" value="EKB51323.1"/>
    <property type="molecule type" value="Genomic_DNA"/>
</dbReference>
<dbReference type="OrthoDB" id="951200at2"/>
<keyword evidence="1" id="KW-0812">Transmembrane</keyword>
<protein>
    <recommendedName>
        <fullName evidence="4">Lipid A core-O-antigen ligase</fullName>
    </recommendedName>
</protein>
<comment type="caution">
    <text evidence="2">The sequence shown here is derived from an EMBL/GenBank/DDBJ whole genome shotgun (WGS) entry which is preliminary data.</text>
</comment>
<evidence type="ECO:0000313" key="3">
    <source>
        <dbReference type="Proteomes" id="UP000004478"/>
    </source>
</evidence>
<feature type="transmembrane region" description="Helical" evidence="1">
    <location>
        <begin position="90"/>
        <end position="109"/>
    </location>
</feature>
<dbReference type="Proteomes" id="UP000004478">
    <property type="component" value="Unassembled WGS sequence"/>
</dbReference>
<name>K1LLQ4_CECL9</name>
<organism evidence="2 3">
    <name type="scientific">Cecembia lonarensis (strain CCUG 58316 / KCTC 22772 / LW9)</name>
    <dbReference type="NCBI Taxonomy" id="1225176"/>
    <lineage>
        <taxon>Bacteria</taxon>
        <taxon>Pseudomonadati</taxon>
        <taxon>Bacteroidota</taxon>
        <taxon>Cytophagia</taxon>
        <taxon>Cytophagales</taxon>
        <taxon>Cyclobacteriaceae</taxon>
        <taxon>Cecembia</taxon>
    </lineage>
</organism>